<keyword evidence="1" id="KW-0812">Transmembrane</keyword>
<feature type="transmembrane region" description="Helical" evidence="1">
    <location>
        <begin position="35"/>
        <end position="56"/>
    </location>
</feature>
<evidence type="ECO:0000256" key="1">
    <source>
        <dbReference type="SAM" id="Phobius"/>
    </source>
</evidence>
<evidence type="ECO:0000313" key="3">
    <source>
        <dbReference type="Proteomes" id="UP001299068"/>
    </source>
</evidence>
<reference evidence="2 3" key="1">
    <citation type="journal article" date="2021" name="Cell Host Microbe">
        <title>in vivo commensal control of Clostridioides difficile virulence.</title>
        <authorList>
            <person name="Girinathan B.P."/>
            <person name="Dibenedetto N."/>
            <person name="Worley J.N."/>
            <person name="Peltier J."/>
            <person name="Arrieta-Ortiz M.L."/>
            <person name="Rupa Christinal Immanuel S."/>
            <person name="Lavin R."/>
            <person name="Delaney M.L."/>
            <person name="Cummins C."/>
            <person name="Hoffmann M."/>
            <person name="Luo Y."/>
            <person name="Gonzalez-Escalona N."/>
            <person name="Allard M."/>
            <person name="Onderdonk A.B."/>
            <person name="Gerber G.K."/>
            <person name="Sonenshein A.L."/>
            <person name="Baliga N."/>
            <person name="Dupuy B."/>
            <person name="Bry L."/>
        </authorList>
    </citation>
    <scope>NUCLEOTIDE SEQUENCE [LARGE SCALE GENOMIC DNA]</scope>
    <source>
        <strain evidence="2 3">DSM 599</strain>
    </source>
</reference>
<dbReference type="EMBL" id="JAIKTU010000001">
    <property type="protein sequence ID" value="MBY0754057.1"/>
    <property type="molecule type" value="Genomic_DNA"/>
</dbReference>
<dbReference type="RefSeq" id="WP_221858439.1">
    <property type="nucleotide sequence ID" value="NZ_JAIKTU010000001.1"/>
</dbReference>
<sequence>MKKKSFILILTCILILLLMDNIYRPYIYSRGIFDFFIADSFPSLMGPIILSAYMACTDTSIYKNKIDEILFIITPSIGLIIAEFISPIISRHVSFDIMDVVFAALGGVIVYFIKKNLYDKWYNTIKLAHTI</sequence>
<comment type="caution">
    <text evidence="2">The sequence shown here is derived from an EMBL/GenBank/DDBJ whole genome shotgun (WGS) entry which is preliminary data.</text>
</comment>
<accession>A0ABS7KTW7</accession>
<keyword evidence="1" id="KW-1133">Transmembrane helix</keyword>
<keyword evidence="1" id="KW-0472">Membrane</keyword>
<feature type="transmembrane region" description="Helical" evidence="1">
    <location>
        <begin position="95"/>
        <end position="113"/>
    </location>
</feature>
<gene>
    <name evidence="2" type="ORF">K5V21_01180</name>
</gene>
<name>A0ABS7KTW7_CLOSR</name>
<dbReference type="Proteomes" id="UP001299068">
    <property type="component" value="Unassembled WGS sequence"/>
</dbReference>
<keyword evidence="3" id="KW-1185">Reference proteome</keyword>
<proteinExistence type="predicted"/>
<feature type="transmembrane region" description="Helical" evidence="1">
    <location>
        <begin position="68"/>
        <end position="89"/>
    </location>
</feature>
<evidence type="ECO:0008006" key="4">
    <source>
        <dbReference type="Google" id="ProtNLM"/>
    </source>
</evidence>
<evidence type="ECO:0000313" key="2">
    <source>
        <dbReference type="EMBL" id="MBY0754057.1"/>
    </source>
</evidence>
<protein>
    <recommendedName>
        <fullName evidence="4">VanZ-like domain-containing protein</fullName>
    </recommendedName>
</protein>
<organism evidence="2 3">
    <name type="scientific">Clostridium sardiniense</name>
    <name type="common">Clostridium absonum</name>
    <dbReference type="NCBI Taxonomy" id="29369"/>
    <lineage>
        <taxon>Bacteria</taxon>
        <taxon>Bacillati</taxon>
        <taxon>Bacillota</taxon>
        <taxon>Clostridia</taxon>
        <taxon>Eubacteriales</taxon>
        <taxon>Clostridiaceae</taxon>
        <taxon>Clostridium</taxon>
    </lineage>
</organism>